<gene>
    <name evidence="3" type="ORF">K2173_007393</name>
</gene>
<protein>
    <recommendedName>
        <fullName evidence="2">EF-hand domain-containing protein</fullName>
    </recommendedName>
</protein>
<dbReference type="PROSITE" id="PS00018">
    <property type="entry name" value="EF_HAND_1"/>
    <property type="match status" value="2"/>
</dbReference>
<accession>A0AAV8T628</accession>
<dbReference type="InterPro" id="IPR002048">
    <property type="entry name" value="EF_hand_dom"/>
</dbReference>
<dbReference type="SUPFAM" id="SSF47473">
    <property type="entry name" value="EF-hand"/>
    <property type="match status" value="1"/>
</dbReference>
<feature type="domain" description="EF-hand" evidence="2">
    <location>
        <begin position="12"/>
        <end position="47"/>
    </location>
</feature>
<keyword evidence="1" id="KW-0106">Calcium</keyword>
<name>A0AAV8T628_9ROSI</name>
<evidence type="ECO:0000313" key="4">
    <source>
        <dbReference type="Proteomes" id="UP001159364"/>
    </source>
</evidence>
<dbReference type="AlphaFoldDB" id="A0AAV8T628"/>
<comment type="caution">
    <text evidence="3">The sequence shown here is derived from an EMBL/GenBank/DDBJ whole genome shotgun (WGS) entry which is preliminary data.</text>
</comment>
<dbReference type="Pfam" id="PF13202">
    <property type="entry name" value="EF-hand_5"/>
    <property type="match status" value="2"/>
</dbReference>
<sequence>MPVQGLKNREMTKEQFKEWLLQAHDLNKDGKINKQELAEAIREAGGWFAGWKAKRGVQHADKNHDGNIDDSELNELVSFAEKHLNIRIVKTKA</sequence>
<dbReference type="Gene3D" id="1.10.238.10">
    <property type="entry name" value="EF-hand"/>
    <property type="match status" value="1"/>
</dbReference>
<dbReference type="InterPro" id="IPR018247">
    <property type="entry name" value="EF_Hand_1_Ca_BS"/>
</dbReference>
<dbReference type="Proteomes" id="UP001159364">
    <property type="component" value="Linkage Group LG06"/>
</dbReference>
<evidence type="ECO:0000256" key="1">
    <source>
        <dbReference type="ARBA" id="ARBA00022837"/>
    </source>
</evidence>
<dbReference type="InterPro" id="IPR011992">
    <property type="entry name" value="EF-hand-dom_pair"/>
</dbReference>
<organism evidence="3 4">
    <name type="scientific">Erythroxylum novogranatense</name>
    <dbReference type="NCBI Taxonomy" id="1862640"/>
    <lineage>
        <taxon>Eukaryota</taxon>
        <taxon>Viridiplantae</taxon>
        <taxon>Streptophyta</taxon>
        <taxon>Embryophyta</taxon>
        <taxon>Tracheophyta</taxon>
        <taxon>Spermatophyta</taxon>
        <taxon>Magnoliopsida</taxon>
        <taxon>eudicotyledons</taxon>
        <taxon>Gunneridae</taxon>
        <taxon>Pentapetalae</taxon>
        <taxon>rosids</taxon>
        <taxon>fabids</taxon>
        <taxon>Malpighiales</taxon>
        <taxon>Erythroxylaceae</taxon>
        <taxon>Erythroxylum</taxon>
    </lineage>
</organism>
<evidence type="ECO:0000259" key="2">
    <source>
        <dbReference type="PROSITE" id="PS50222"/>
    </source>
</evidence>
<keyword evidence="4" id="KW-1185">Reference proteome</keyword>
<proteinExistence type="predicted"/>
<dbReference type="PROSITE" id="PS50222">
    <property type="entry name" value="EF_HAND_2"/>
    <property type="match status" value="1"/>
</dbReference>
<evidence type="ECO:0000313" key="3">
    <source>
        <dbReference type="EMBL" id="KAJ8762237.1"/>
    </source>
</evidence>
<reference evidence="3 4" key="1">
    <citation type="submission" date="2021-09" db="EMBL/GenBank/DDBJ databases">
        <title>Genomic insights and catalytic innovation underlie evolution of tropane alkaloids biosynthesis.</title>
        <authorList>
            <person name="Wang Y.-J."/>
            <person name="Tian T."/>
            <person name="Huang J.-P."/>
            <person name="Huang S.-X."/>
        </authorList>
    </citation>
    <scope>NUCLEOTIDE SEQUENCE [LARGE SCALE GENOMIC DNA]</scope>
    <source>
        <strain evidence="3">KIB-2018</strain>
        <tissue evidence="3">Leaf</tissue>
    </source>
</reference>
<dbReference type="EMBL" id="JAIWQS010000006">
    <property type="protein sequence ID" value="KAJ8762237.1"/>
    <property type="molecule type" value="Genomic_DNA"/>
</dbReference>
<dbReference type="GO" id="GO:0005509">
    <property type="term" value="F:calcium ion binding"/>
    <property type="evidence" value="ECO:0007669"/>
    <property type="project" value="InterPro"/>
</dbReference>